<dbReference type="Proteomes" id="UP000092445">
    <property type="component" value="Unassembled WGS sequence"/>
</dbReference>
<organism evidence="1 2">
    <name type="scientific">Glossina pallidipes</name>
    <name type="common">Tsetse fly</name>
    <dbReference type="NCBI Taxonomy" id="7398"/>
    <lineage>
        <taxon>Eukaryota</taxon>
        <taxon>Metazoa</taxon>
        <taxon>Ecdysozoa</taxon>
        <taxon>Arthropoda</taxon>
        <taxon>Hexapoda</taxon>
        <taxon>Insecta</taxon>
        <taxon>Pterygota</taxon>
        <taxon>Neoptera</taxon>
        <taxon>Endopterygota</taxon>
        <taxon>Diptera</taxon>
        <taxon>Brachycera</taxon>
        <taxon>Muscomorpha</taxon>
        <taxon>Hippoboscoidea</taxon>
        <taxon>Glossinidae</taxon>
        <taxon>Glossina</taxon>
    </lineage>
</organism>
<accession>A0A1B0A7Q9</accession>
<dbReference type="EnsemblMetazoa" id="GPAI036898-RA">
    <property type="protein sequence ID" value="GPAI036898-PA"/>
    <property type="gene ID" value="GPAI036898"/>
</dbReference>
<dbReference type="VEuPathDB" id="VectorBase:GPAI036898"/>
<proteinExistence type="predicted"/>
<sequence length="83" mass="9996">MFFIGNCNWFNFKLEIQYHTLVKSYKHCYKKRERDTSPQINSENKWAPACNCLLQKLNNSSNYDNSKENVFLIRFRQPSMNLP</sequence>
<reference evidence="2" key="1">
    <citation type="submission" date="2014-03" db="EMBL/GenBank/DDBJ databases">
        <authorList>
            <person name="Aksoy S."/>
            <person name="Warren W."/>
            <person name="Wilson R.K."/>
        </authorList>
    </citation>
    <scope>NUCLEOTIDE SEQUENCE [LARGE SCALE GENOMIC DNA]</scope>
    <source>
        <strain evidence="2">IAEA</strain>
    </source>
</reference>
<name>A0A1B0A7Q9_GLOPL</name>
<evidence type="ECO:0000313" key="1">
    <source>
        <dbReference type="EnsemblMetazoa" id="GPAI036898-PA"/>
    </source>
</evidence>
<dbReference type="AlphaFoldDB" id="A0A1B0A7Q9"/>
<protein>
    <submittedName>
        <fullName evidence="1">Uncharacterized protein</fullName>
    </submittedName>
</protein>
<reference evidence="1" key="2">
    <citation type="submission" date="2020-05" db="UniProtKB">
        <authorList>
            <consortium name="EnsemblMetazoa"/>
        </authorList>
    </citation>
    <scope>IDENTIFICATION</scope>
    <source>
        <strain evidence="1">IAEA</strain>
    </source>
</reference>
<keyword evidence="2" id="KW-1185">Reference proteome</keyword>
<evidence type="ECO:0000313" key="2">
    <source>
        <dbReference type="Proteomes" id="UP000092445"/>
    </source>
</evidence>